<feature type="region of interest" description="Disordered" evidence="1">
    <location>
        <begin position="85"/>
        <end position="108"/>
    </location>
</feature>
<gene>
    <name evidence="2" type="ORF">AVEN_65832_1</name>
</gene>
<protein>
    <submittedName>
        <fullName evidence="2">Uncharacterized protein</fullName>
    </submittedName>
</protein>
<evidence type="ECO:0000313" key="2">
    <source>
        <dbReference type="EMBL" id="GBO40980.1"/>
    </source>
</evidence>
<dbReference type="AlphaFoldDB" id="A0A4Y2WWV2"/>
<evidence type="ECO:0000313" key="3">
    <source>
        <dbReference type="Proteomes" id="UP000499080"/>
    </source>
</evidence>
<comment type="caution">
    <text evidence="2">The sequence shown here is derived from an EMBL/GenBank/DDBJ whole genome shotgun (WGS) entry which is preliminary data.</text>
</comment>
<reference evidence="2 3" key="1">
    <citation type="journal article" date="2019" name="Sci. Rep.">
        <title>Orb-weaving spider Araneus ventricosus genome elucidates the spidroin gene catalogue.</title>
        <authorList>
            <person name="Kono N."/>
            <person name="Nakamura H."/>
            <person name="Ohtoshi R."/>
            <person name="Moran D.A.P."/>
            <person name="Shinohara A."/>
            <person name="Yoshida Y."/>
            <person name="Fujiwara M."/>
            <person name="Mori M."/>
            <person name="Tomita M."/>
            <person name="Arakawa K."/>
        </authorList>
    </citation>
    <scope>NUCLEOTIDE SEQUENCE [LARGE SCALE GENOMIC DNA]</scope>
</reference>
<proteinExistence type="predicted"/>
<name>A0A4Y2WWV2_ARAVE</name>
<evidence type="ECO:0000256" key="1">
    <source>
        <dbReference type="SAM" id="MobiDB-lite"/>
    </source>
</evidence>
<sequence length="108" mass="12397">MVVLYQDRKLFLLLQCLTTAFCANLRDILNRRDLDVRRDELGRDDLSRPGHSANVSGRVFHFHSSCESLQQCNNSFQSATVRKEKSVPPSFIHDGNNFDDTAKKSRQI</sequence>
<keyword evidence="3" id="KW-1185">Reference proteome</keyword>
<accession>A0A4Y2WWV2</accession>
<dbReference type="Proteomes" id="UP000499080">
    <property type="component" value="Unassembled WGS sequence"/>
</dbReference>
<organism evidence="2 3">
    <name type="scientific">Araneus ventricosus</name>
    <name type="common">Orbweaver spider</name>
    <name type="synonym">Epeira ventricosa</name>
    <dbReference type="NCBI Taxonomy" id="182803"/>
    <lineage>
        <taxon>Eukaryota</taxon>
        <taxon>Metazoa</taxon>
        <taxon>Ecdysozoa</taxon>
        <taxon>Arthropoda</taxon>
        <taxon>Chelicerata</taxon>
        <taxon>Arachnida</taxon>
        <taxon>Araneae</taxon>
        <taxon>Araneomorphae</taxon>
        <taxon>Entelegynae</taxon>
        <taxon>Araneoidea</taxon>
        <taxon>Araneidae</taxon>
        <taxon>Araneus</taxon>
    </lineage>
</organism>
<dbReference type="EMBL" id="BGPR01066422">
    <property type="protein sequence ID" value="GBO40980.1"/>
    <property type="molecule type" value="Genomic_DNA"/>
</dbReference>